<proteinExistence type="predicted"/>
<protein>
    <recommendedName>
        <fullName evidence="2">Cas12f1-like TNB domain-containing protein</fullName>
    </recommendedName>
</protein>
<dbReference type="InterPro" id="IPR010095">
    <property type="entry name" value="Cas12f1-like_TNB"/>
</dbReference>
<reference evidence="3" key="1">
    <citation type="submission" date="2018-12" db="EMBL/GenBank/DDBJ databases">
        <authorList>
            <person name="Will S."/>
            <person name="Neumann-Schaal M."/>
            <person name="Henke P."/>
        </authorList>
    </citation>
    <scope>NUCLEOTIDE SEQUENCE</scope>
    <source>
        <strain evidence="3">PCC 7102</strain>
    </source>
</reference>
<accession>A0A433V5A1</accession>
<name>A0A433V5A1_9CYAN</name>
<evidence type="ECO:0000313" key="3">
    <source>
        <dbReference type="EMBL" id="RUT01276.1"/>
    </source>
</evidence>
<dbReference type="EMBL" id="RSCL01000020">
    <property type="protein sequence ID" value="RUT01276.1"/>
    <property type="molecule type" value="Genomic_DNA"/>
</dbReference>
<dbReference type="AlphaFoldDB" id="A0A433V5A1"/>
<organism evidence="3 4">
    <name type="scientific">Dulcicalothrix desertica PCC 7102</name>
    <dbReference type="NCBI Taxonomy" id="232991"/>
    <lineage>
        <taxon>Bacteria</taxon>
        <taxon>Bacillati</taxon>
        <taxon>Cyanobacteriota</taxon>
        <taxon>Cyanophyceae</taxon>
        <taxon>Nostocales</taxon>
        <taxon>Calotrichaceae</taxon>
        <taxon>Dulcicalothrix</taxon>
    </lineage>
</organism>
<dbReference type="Proteomes" id="UP000271624">
    <property type="component" value="Unassembled WGS sequence"/>
</dbReference>
<sequence length="516" mass="59410">MKANKQQTTEESYTVITPVIYCSDEPQIDRLMNACGVVRAVTYNKLGSLQGWNLNWMFAAPQIKPILPPESVGMSKCRKIWEWSVNDCMKAIAAQQEAAIAVIIREIWQKLPMQVNQQKRIAWLLEKENKKLHEQALILFPKCEIELSREKLLNLLYTNPTEVNWLHRRVRKHFQRGHTYKRNQIVYQGAGYKCQRVNRHSVVLTVMGEDARQKITLKLRSRQIIKGQIRLIRNELQVLEVHWTRTRTIILPTQSKLPVLIGLDKGYTEGFYTSDGVQVAPGLGKLMSNKTNRITAKNRNRYRIRAFSESLKKHDPVSSARIFKNNLGYKVKERKLQNEKNTIKNFIRRDLRRVITTNVELFCEDLSSPIKSKTGAKSVNRKLNQWMKGELQTSVDKIALETGSKVTLVNCAYTSQMCSLTGTLLGFRKGDRFTCHTGVVLHADKNAAINIRNRGTDYEIQRFMKSEEVLVVLLNRTIRYLVSIGKSISDALELGWLNPKFKAKALKLETIYHSQG</sequence>
<comment type="caution">
    <text evidence="3">The sequence shown here is derived from an EMBL/GenBank/DDBJ whole genome shotgun (WGS) entry which is preliminary data.</text>
</comment>
<feature type="domain" description="Cas12f1-like TNB" evidence="2">
    <location>
        <begin position="390"/>
        <end position="451"/>
    </location>
</feature>
<gene>
    <name evidence="3" type="ORF">DSM106972_068270</name>
</gene>
<keyword evidence="4" id="KW-1185">Reference proteome</keyword>
<evidence type="ECO:0000259" key="2">
    <source>
        <dbReference type="Pfam" id="PF07282"/>
    </source>
</evidence>
<dbReference type="GO" id="GO:0003677">
    <property type="term" value="F:DNA binding"/>
    <property type="evidence" value="ECO:0007669"/>
    <property type="project" value="UniProtKB-KW"/>
</dbReference>
<dbReference type="Pfam" id="PF07282">
    <property type="entry name" value="Cas12f1-like_TNB"/>
    <property type="match status" value="1"/>
</dbReference>
<evidence type="ECO:0000313" key="4">
    <source>
        <dbReference type="Proteomes" id="UP000271624"/>
    </source>
</evidence>
<evidence type="ECO:0000256" key="1">
    <source>
        <dbReference type="ARBA" id="ARBA00023125"/>
    </source>
</evidence>
<dbReference type="RefSeq" id="WP_127084977.1">
    <property type="nucleotide sequence ID" value="NZ_RSCL01000020.1"/>
</dbReference>
<reference evidence="3" key="2">
    <citation type="journal article" date="2019" name="Genome Biol. Evol.">
        <title>Day and night: Metabolic profiles and evolutionary relationships of six axenic non-marine cyanobacteria.</title>
        <authorList>
            <person name="Will S.E."/>
            <person name="Henke P."/>
            <person name="Boedeker C."/>
            <person name="Huang S."/>
            <person name="Brinkmann H."/>
            <person name="Rohde M."/>
            <person name="Jarek M."/>
            <person name="Friedl T."/>
            <person name="Seufert S."/>
            <person name="Schumacher M."/>
            <person name="Overmann J."/>
            <person name="Neumann-Schaal M."/>
            <person name="Petersen J."/>
        </authorList>
    </citation>
    <scope>NUCLEOTIDE SEQUENCE [LARGE SCALE GENOMIC DNA]</scope>
    <source>
        <strain evidence="3">PCC 7102</strain>
    </source>
</reference>
<keyword evidence="1" id="KW-0238">DNA-binding</keyword>
<dbReference type="OrthoDB" id="504452at2"/>